<accession>A0A4R5N6C9</accession>
<keyword evidence="5" id="KW-1185">Reference proteome</keyword>
<dbReference type="InterPro" id="IPR000979">
    <property type="entry name" value="Phosphodiesterase_MJ0936/Vps29"/>
</dbReference>
<dbReference type="SUPFAM" id="SSF56300">
    <property type="entry name" value="Metallo-dependent phosphatases"/>
    <property type="match status" value="1"/>
</dbReference>
<evidence type="ECO:0000313" key="4">
    <source>
        <dbReference type="EMBL" id="TDG67208.1"/>
    </source>
</evidence>
<organism evidence="4 5">
    <name type="scientific">Leuconostoc fallax</name>
    <dbReference type="NCBI Taxonomy" id="1251"/>
    <lineage>
        <taxon>Bacteria</taxon>
        <taxon>Bacillati</taxon>
        <taxon>Bacillota</taxon>
        <taxon>Bacilli</taxon>
        <taxon>Lactobacillales</taxon>
        <taxon>Lactobacillaceae</taxon>
        <taxon>Leuconostoc</taxon>
    </lineage>
</organism>
<comment type="similarity">
    <text evidence="1 2">Belongs to the metallophosphoesterase superfamily. YfcE family.</text>
</comment>
<feature type="domain" description="Calcineurin-like phosphoesterase" evidence="3">
    <location>
        <begin position="1"/>
        <end position="152"/>
    </location>
</feature>
<dbReference type="Pfam" id="PF12850">
    <property type="entry name" value="Metallophos_2"/>
    <property type="match status" value="1"/>
</dbReference>
<dbReference type="EMBL" id="PUFI01000016">
    <property type="protein sequence ID" value="TDG67208.1"/>
    <property type="molecule type" value="Genomic_DNA"/>
</dbReference>
<evidence type="ECO:0000256" key="1">
    <source>
        <dbReference type="ARBA" id="ARBA00008950"/>
    </source>
</evidence>
<name>A0A4R5N6C9_9LACO</name>
<dbReference type="InterPro" id="IPR024654">
    <property type="entry name" value="Calcineurin-like_PHP_lpxH"/>
</dbReference>
<dbReference type="Proteomes" id="UP000295681">
    <property type="component" value="Unassembled WGS sequence"/>
</dbReference>
<protein>
    <recommendedName>
        <fullName evidence="2">Phosphoesterase</fullName>
        <ecNumber evidence="2">3.1.4.-</ecNumber>
    </recommendedName>
</protein>
<dbReference type="AlphaFoldDB" id="A0A4R5N6C9"/>
<dbReference type="EC" id="3.1.4.-" evidence="2"/>
<reference evidence="4 5" key="1">
    <citation type="journal article" date="2019" name="Appl. Microbiol. Biotechnol.">
        <title>Uncovering carbohydrate metabolism through a genotype-phenotype association study of 56 lactic acid bacteria genomes.</title>
        <authorList>
            <person name="Buron-Moles G."/>
            <person name="Chailyan A."/>
            <person name="Dolejs I."/>
            <person name="Forster J."/>
            <person name="Miks M.H."/>
        </authorList>
    </citation>
    <scope>NUCLEOTIDE SEQUENCE [LARGE SCALE GENOMIC DNA]</scope>
    <source>
        <strain evidence="4 5">ATCC 700006</strain>
    </source>
</reference>
<sequence length="177" mass="19700">MKILIISDIHGDRDILVDIIKKWQADVTAIFYNGDSELSADDSVFDGVSTVIGNMDDDPDFADGRSTTIDDVTIFQTHGHLYRATVLTGWANLALMDEAADEAQAQIVLFGHTHKLGAEMYHQKLFINPGSTTLPKGEYANLGGTYAILDITASTFTVQFYNRQHQLLTTLTRQFER</sequence>
<dbReference type="PANTHER" id="PTHR11124">
    <property type="entry name" value="VACUOLAR SORTING PROTEIN VPS29"/>
    <property type="match status" value="1"/>
</dbReference>
<comment type="caution">
    <text evidence="4">The sequence shown here is derived from an EMBL/GenBank/DDBJ whole genome shotgun (WGS) entry which is preliminary data.</text>
</comment>
<evidence type="ECO:0000256" key="2">
    <source>
        <dbReference type="RuleBase" id="RU362039"/>
    </source>
</evidence>
<dbReference type="InterPro" id="IPR029052">
    <property type="entry name" value="Metallo-depent_PP-like"/>
</dbReference>
<gene>
    <name evidence="4" type="ORF">C5L23_000162</name>
</gene>
<dbReference type="NCBIfam" id="TIGR00040">
    <property type="entry name" value="yfcE"/>
    <property type="match status" value="1"/>
</dbReference>
<evidence type="ECO:0000313" key="5">
    <source>
        <dbReference type="Proteomes" id="UP000295681"/>
    </source>
</evidence>
<dbReference type="STRING" id="907931.GCA_000165675_01941"/>
<proteinExistence type="inferred from homology"/>
<dbReference type="GO" id="GO:0016787">
    <property type="term" value="F:hydrolase activity"/>
    <property type="evidence" value="ECO:0007669"/>
    <property type="project" value="UniProtKB-UniRule"/>
</dbReference>
<dbReference type="GO" id="GO:0046872">
    <property type="term" value="F:metal ion binding"/>
    <property type="evidence" value="ECO:0007669"/>
    <property type="project" value="UniProtKB-KW"/>
</dbReference>
<keyword evidence="2" id="KW-0479">Metal-binding</keyword>
<comment type="cofactor">
    <cofactor evidence="2">
        <name>a divalent metal cation</name>
        <dbReference type="ChEBI" id="CHEBI:60240"/>
    </cofactor>
</comment>
<evidence type="ECO:0000259" key="3">
    <source>
        <dbReference type="Pfam" id="PF12850"/>
    </source>
</evidence>
<dbReference type="Gene3D" id="3.60.21.10">
    <property type="match status" value="1"/>
</dbReference>